<organism evidence="8 9">
    <name type="scientific">Salinarimonas ramus</name>
    <dbReference type="NCBI Taxonomy" id="690164"/>
    <lineage>
        <taxon>Bacteria</taxon>
        <taxon>Pseudomonadati</taxon>
        <taxon>Pseudomonadota</taxon>
        <taxon>Alphaproteobacteria</taxon>
        <taxon>Hyphomicrobiales</taxon>
        <taxon>Salinarimonadaceae</taxon>
        <taxon>Salinarimonas</taxon>
    </lineage>
</organism>
<dbReference type="GO" id="GO:0005886">
    <property type="term" value="C:plasma membrane"/>
    <property type="evidence" value="ECO:0007669"/>
    <property type="project" value="TreeGrafter"/>
</dbReference>
<dbReference type="PANTHER" id="PTHR43298">
    <property type="entry name" value="MULTIDRUG RESISTANCE PROTEIN NORM-RELATED"/>
    <property type="match status" value="1"/>
</dbReference>
<accession>A0A917V4Z1</accession>
<dbReference type="CDD" id="cd13136">
    <property type="entry name" value="MATE_DinF_like"/>
    <property type="match status" value="1"/>
</dbReference>
<dbReference type="GO" id="GO:0042910">
    <property type="term" value="F:xenobiotic transmembrane transporter activity"/>
    <property type="evidence" value="ECO:0007669"/>
    <property type="project" value="InterPro"/>
</dbReference>
<evidence type="ECO:0000256" key="3">
    <source>
        <dbReference type="ARBA" id="ARBA00022448"/>
    </source>
</evidence>
<dbReference type="Pfam" id="PF01554">
    <property type="entry name" value="MatE"/>
    <property type="match status" value="2"/>
</dbReference>
<feature type="transmembrane region" description="Helical" evidence="7">
    <location>
        <begin position="49"/>
        <end position="71"/>
    </location>
</feature>
<dbReference type="PANTHER" id="PTHR43298:SF2">
    <property type="entry name" value="FMN_FAD EXPORTER YEEO-RELATED"/>
    <property type="match status" value="1"/>
</dbReference>
<comment type="similarity">
    <text evidence="2">Belongs to the multi antimicrobial extrusion (MATE) (TC 2.A.66.1) family.</text>
</comment>
<keyword evidence="9" id="KW-1185">Reference proteome</keyword>
<feature type="transmembrane region" description="Helical" evidence="7">
    <location>
        <begin position="240"/>
        <end position="264"/>
    </location>
</feature>
<comment type="subcellular location">
    <subcellularLocation>
        <location evidence="1">Membrane</location>
        <topology evidence="1">Multi-pass membrane protein</topology>
    </subcellularLocation>
</comment>
<dbReference type="Proteomes" id="UP000600449">
    <property type="component" value="Unassembled WGS sequence"/>
</dbReference>
<feature type="transmembrane region" description="Helical" evidence="7">
    <location>
        <begin position="193"/>
        <end position="219"/>
    </location>
</feature>
<dbReference type="InterPro" id="IPR002528">
    <property type="entry name" value="MATE_fam"/>
</dbReference>
<dbReference type="GO" id="GO:0015297">
    <property type="term" value="F:antiporter activity"/>
    <property type="evidence" value="ECO:0007669"/>
    <property type="project" value="InterPro"/>
</dbReference>
<proteinExistence type="inferred from homology"/>
<evidence type="ECO:0000313" key="9">
    <source>
        <dbReference type="Proteomes" id="UP000600449"/>
    </source>
</evidence>
<gene>
    <name evidence="8" type="primary">dinF</name>
    <name evidence="8" type="ORF">GCM10011322_25620</name>
</gene>
<evidence type="ECO:0000256" key="4">
    <source>
        <dbReference type="ARBA" id="ARBA00022692"/>
    </source>
</evidence>
<feature type="transmembrane region" description="Helical" evidence="7">
    <location>
        <begin position="386"/>
        <end position="406"/>
    </location>
</feature>
<feature type="transmembrane region" description="Helical" evidence="7">
    <location>
        <begin position="166"/>
        <end position="187"/>
    </location>
</feature>
<sequence length="454" mass="47593">MSAPASAAPPEVSHRRMFLIALPMMLSHITVPLLGFVDTTVIGRLGDAALLGAVAVGAVIFDYIFWSFGALRMGTAGMTAQAVGRRDDRGVAETLARALVVGGAVGLLIVLLQVPIGWAAFAAIGASDAVNAALVEYFTIRIWAAPVTLMNYALLGSLTGRGRTDLAFLTQVATNVVNIALTILFVVGMEMGVGGAALGTLIAEVLGLALGFVVVLRLGDNPFAVRRAALLDRAALARMLAVNGDIVVRTLALGAAFLIFNALGARTGDETLAANAVLYNMFAIGAYFLDGFATAAEAVCGQAYGARRPRDFRRAAGIAILWAHVFGVAVAAGFLVGGGAFIDFVSTDPQVRETARLYLVFAALSPLVGALAFAHDGVYIGSTWTAPLRNLMLVSFAFYLALLFLLRDLGNTGLWIAFLAFLASRGIGQQLAFPMLARRHIPLDGSPDPLPSRT</sequence>
<evidence type="ECO:0000256" key="6">
    <source>
        <dbReference type="ARBA" id="ARBA00023136"/>
    </source>
</evidence>
<dbReference type="InterPro" id="IPR050222">
    <property type="entry name" value="MATE_MdtK"/>
</dbReference>
<feature type="transmembrane region" description="Helical" evidence="7">
    <location>
        <begin position="354"/>
        <end position="374"/>
    </location>
</feature>
<feature type="transmembrane region" description="Helical" evidence="7">
    <location>
        <begin position="276"/>
        <end position="299"/>
    </location>
</feature>
<dbReference type="NCBIfam" id="TIGR00797">
    <property type="entry name" value="matE"/>
    <property type="match status" value="1"/>
</dbReference>
<feature type="transmembrane region" description="Helical" evidence="7">
    <location>
        <begin position="412"/>
        <end position="433"/>
    </location>
</feature>
<evidence type="ECO:0000256" key="5">
    <source>
        <dbReference type="ARBA" id="ARBA00022989"/>
    </source>
</evidence>
<evidence type="ECO:0000256" key="7">
    <source>
        <dbReference type="SAM" id="Phobius"/>
    </source>
</evidence>
<evidence type="ECO:0000256" key="2">
    <source>
        <dbReference type="ARBA" id="ARBA00010199"/>
    </source>
</evidence>
<feature type="transmembrane region" description="Helical" evidence="7">
    <location>
        <begin position="133"/>
        <end position="154"/>
    </location>
</feature>
<dbReference type="RefSeq" id="WP_188913553.1">
    <property type="nucleotide sequence ID" value="NZ_BMMF01000007.1"/>
</dbReference>
<feature type="transmembrane region" description="Helical" evidence="7">
    <location>
        <begin position="95"/>
        <end position="121"/>
    </location>
</feature>
<comment type="caution">
    <text evidence="8">The sequence shown here is derived from an EMBL/GenBank/DDBJ whole genome shotgun (WGS) entry which is preliminary data.</text>
</comment>
<keyword evidence="4 7" id="KW-0812">Transmembrane</keyword>
<evidence type="ECO:0000256" key="1">
    <source>
        <dbReference type="ARBA" id="ARBA00004141"/>
    </source>
</evidence>
<reference evidence="8 9" key="1">
    <citation type="journal article" date="2014" name="Int. J. Syst. Evol. Microbiol.">
        <title>Complete genome sequence of Corynebacterium casei LMG S-19264T (=DSM 44701T), isolated from a smear-ripened cheese.</title>
        <authorList>
            <consortium name="US DOE Joint Genome Institute (JGI-PGF)"/>
            <person name="Walter F."/>
            <person name="Albersmeier A."/>
            <person name="Kalinowski J."/>
            <person name="Ruckert C."/>
        </authorList>
    </citation>
    <scope>NUCLEOTIDE SEQUENCE [LARGE SCALE GENOMIC DNA]</scope>
    <source>
        <strain evidence="8 9">CGMCC 1.9161</strain>
    </source>
</reference>
<dbReference type="InterPro" id="IPR044644">
    <property type="entry name" value="DinF-like"/>
</dbReference>
<evidence type="ECO:0000313" key="8">
    <source>
        <dbReference type="EMBL" id="GGK37442.1"/>
    </source>
</evidence>
<feature type="transmembrane region" description="Helical" evidence="7">
    <location>
        <begin position="320"/>
        <end position="342"/>
    </location>
</feature>
<name>A0A917V4Z1_9HYPH</name>
<feature type="transmembrane region" description="Helical" evidence="7">
    <location>
        <begin position="18"/>
        <end position="37"/>
    </location>
</feature>
<dbReference type="AlphaFoldDB" id="A0A917V4Z1"/>
<dbReference type="EMBL" id="BMMF01000007">
    <property type="protein sequence ID" value="GGK37442.1"/>
    <property type="molecule type" value="Genomic_DNA"/>
</dbReference>
<keyword evidence="5 7" id="KW-1133">Transmembrane helix</keyword>
<protein>
    <submittedName>
        <fullName evidence="8">MATE family efflux transporter</fullName>
    </submittedName>
</protein>
<keyword evidence="6 7" id="KW-0472">Membrane</keyword>
<keyword evidence="3" id="KW-0813">Transport</keyword>